<dbReference type="Gene3D" id="2.60.120.10">
    <property type="entry name" value="Jelly Rolls"/>
    <property type="match status" value="1"/>
</dbReference>
<dbReference type="InterPro" id="IPR050807">
    <property type="entry name" value="TransReg_Diox_bact_type"/>
</dbReference>
<dbReference type="SUPFAM" id="SSF47413">
    <property type="entry name" value="lambda repressor-like DNA-binding domains"/>
    <property type="match status" value="1"/>
</dbReference>
<dbReference type="InterPro" id="IPR010982">
    <property type="entry name" value="Lambda_DNA-bd_dom_sf"/>
</dbReference>
<dbReference type="AlphaFoldDB" id="A0AAN0NB90"/>
<dbReference type="Gene3D" id="1.10.260.40">
    <property type="entry name" value="lambda repressor-like DNA-binding domains"/>
    <property type="match status" value="1"/>
</dbReference>
<proteinExistence type="predicted"/>
<keyword evidence="6" id="KW-1185">Reference proteome</keyword>
<dbReference type="InterPro" id="IPR013096">
    <property type="entry name" value="Cupin_2"/>
</dbReference>
<dbReference type="GO" id="GO:0003677">
    <property type="term" value="F:DNA binding"/>
    <property type="evidence" value="ECO:0007669"/>
    <property type="project" value="UniProtKB-KW"/>
</dbReference>
<dbReference type="RefSeq" id="WP_010437972.1">
    <property type="nucleotide sequence ID" value="NZ_AIDR02000034.1"/>
</dbReference>
<dbReference type="EMBL" id="CP135176">
    <property type="protein sequence ID" value="WZS86775.1"/>
    <property type="molecule type" value="Genomic_DNA"/>
</dbReference>
<dbReference type="GO" id="GO:0005829">
    <property type="term" value="C:cytosol"/>
    <property type="evidence" value="ECO:0007669"/>
    <property type="project" value="TreeGrafter"/>
</dbReference>
<dbReference type="Pfam" id="PF01381">
    <property type="entry name" value="HTH_3"/>
    <property type="match status" value="1"/>
</dbReference>
<dbReference type="InterPro" id="IPR014710">
    <property type="entry name" value="RmlC-like_jellyroll"/>
</dbReference>
<keyword evidence="2" id="KW-0238">DNA-binding</keyword>
<feature type="domain" description="HTH cro/C1-type" evidence="4">
    <location>
        <begin position="57"/>
        <end position="111"/>
    </location>
</feature>
<evidence type="ECO:0000313" key="5">
    <source>
        <dbReference type="EMBL" id="WZS86775.1"/>
    </source>
</evidence>
<evidence type="ECO:0000256" key="2">
    <source>
        <dbReference type="ARBA" id="ARBA00023125"/>
    </source>
</evidence>
<dbReference type="PANTHER" id="PTHR46797">
    <property type="entry name" value="HTH-TYPE TRANSCRIPTIONAL REGULATOR"/>
    <property type="match status" value="1"/>
</dbReference>
<dbReference type="PROSITE" id="PS50943">
    <property type="entry name" value="HTH_CROC1"/>
    <property type="match status" value="1"/>
</dbReference>
<dbReference type="PANTHER" id="PTHR46797:SF23">
    <property type="entry name" value="HTH-TYPE TRANSCRIPTIONAL REGULATOR SUTR"/>
    <property type="match status" value="1"/>
</dbReference>
<dbReference type="InterPro" id="IPR001387">
    <property type="entry name" value="Cro/C1-type_HTH"/>
</dbReference>
<evidence type="ECO:0000256" key="3">
    <source>
        <dbReference type="ARBA" id="ARBA00023163"/>
    </source>
</evidence>
<dbReference type="Pfam" id="PF07883">
    <property type="entry name" value="Cupin_2"/>
    <property type="match status" value="1"/>
</dbReference>
<reference evidence="5 6" key="1">
    <citation type="journal article" date="2024" name="Elife">
        <title>Polysaccharide breakdown products drive degradation-dispersal cycles of foraging bacteria through changes in metabolism and motility.</title>
        <authorList>
            <person name="Stubbusch A.K."/>
            <person name="Keegstra J.M."/>
            <person name="Schwartzman J."/>
            <person name="Pontrelli S."/>
            <person name="Clerc E.E."/>
            <person name="Stocker R."/>
            <person name="Magnabosco C."/>
            <person name="Schubert O.T."/>
            <person name="Ackermann M."/>
            <person name="D'Souza G.G."/>
        </authorList>
    </citation>
    <scope>NUCLEOTIDE SEQUENCE [LARGE SCALE GENOMIC DNA]</scope>
    <source>
        <strain evidence="5 6">ZF270</strain>
    </source>
</reference>
<dbReference type="SMART" id="SM00530">
    <property type="entry name" value="HTH_XRE"/>
    <property type="match status" value="1"/>
</dbReference>
<evidence type="ECO:0000313" key="6">
    <source>
        <dbReference type="Proteomes" id="UP001441914"/>
    </source>
</evidence>
<dbReference type="CDD" id="cd00093">
    <property type="entry name" value="HTH_XRE"/>
    <property type="match status" value="1"/>
</dbReference>
<dbReference type="SUPFAM" id="SSF51182">
    <property type="entry name" value="RmlC-like cupins"/>
    <property type="match status" value="1"/>
</dbReference>
<dbReference type="GeneID" id="93966303"/>
<sequence length="236" mass="26392">MNENMSKNVNTEDRLNVMGSLNAEGRLKADEVSNAGEALSVQNNLNVKTELQVSQNLKRIRKEKGWSLDATAKATGVSKAMLGQIERGESSPTVAKLWQIATGFNVSFSSLILPSSNNELVSLFRDANILRDESLKDGFSVSVVFPFEPSVGFELYELRLAENYQHFSEPHSAGVTEHILCISGQMAVFFDDSWHELSSGQAVRFNAEQRHGYKNTGQEKAIFHNIIHYPNQWQRS</sequence>
<dbReference type="GO" id="GO:0003700">
    <property type="term" value="F:DNA-binding transcription factor activity"/>
    <property type="evidence" value="ECO:0007669"/>
    <property type="project" value="TreeGrafter"/>
</dbReference>
<keyword evidence="3" id="KW-0804">Transcription</keyword>
<name>A0AAN0NB90_9VIBR</name>
<dbReference type="InterPro" id="IPR011051">
    <property type="entry name" value="RmlC_Cupin_sf"/>
</dbReference>
<protein>
    <submittedName>
        <fullName evidence="5">XRE family transcriptional regulator</fullName>
    </submittedName>
</protein>
<accession>A0AAN0NB90</accession>
<evidence type="ECO:0000256" key="1">
    <source>
        <dbReference type="ARBA" id="ARBA00023015"/>
    </source>
</evidence>
<dbReference type="Proteomes" id="UP001441914">
    <property type="component" value="Chromosome 1"/>
</dbReference>
<dbReference type="CDD" id="cd02209">
    <property type="entry name" value="cupin_XRE_C"/>
    <property type="match status" value="1"/>
</dbReference>
<keyword evidence="1" id="KW-0805">Transcription regulation</keyword>
<gene>
    <name evidence="5" type="ORF">QYQ95_05640</name>
</gene>
<organism evidence="5 6">
    <name type="scientific">Vibrio cyclitrophicus ZF270</name>
    <dbReference type="NCBI Taxonomy" id="1136176"/>
    <lineage>
        <taxon>Bacteria</taxon>
        <taxon>Pseudomonadati</taxon>
        <taxon>Pseudomonadota</taxon>
        <taxon>Gammaproteobacteria</taxon>
        <taxon>Vibrionales</taxon>
        <taxon>Vibrionaceae</taxon>
        <taxon>Vibrio</taxon>
    </lineage>
</organism>
<evidence type="ECO:0000259" key="4">
    <source>
        <dbReference type="PROSITE" id="PS50943"/>
    </source>
</evidence>